<keyword evidence="3" id="KW-1185">Reference proteome</keyword>
<dbReference type="OrthoDB" id="4753773at2"/>
<evidence type="ECO:0000313" key="2">
    <source>
        <dbReference type="EMBL" id="AFM19822.1"/>
    </source>
</evidence>
<evidence type="ECO:0000313" key="3">
    <source>
        <dbReference type="Proteomes" id="UP000006057"/>
    </source>
</evidence>
<dbReference type="PATRIC" id="fig|710421.3.peg.5119"/>
<dbReference type="HOGENOM" id="CLU_1957198_0_0_11"/>
<dbReference type="eggNOG" id="ENOG50302PQ">
    <property type="taxonomic scope" value="Bacteria"/>
</dbReference>
<dbReference type="Proteomes" id="UP000006057">
    <property type="component" value="Chromosome"/>
</dbReference>
<dbReference type="AlphaFoldDB" id="I4BRB5"/>
<proteinExistence type="predicted"/>
<feature type="transmembrane region" description="Helical" evidence="1">
    <location>
        <begin position="21"/>
        <end position="39"/>
    </location>
</feature>
<keyword evidence="1" id="KW-1133">Transmembrane helix</keyword>
<organism evidence="2 3">
    <name type="scientific">Mycolicibacterium chubuense (strain NBB4)</name>
    <name type="common">Mycobacterium chubuense</name>
    <dbReference type="NCBI Taxonomy" id="710421"/>
    <lineage>
        <taxon>Bacteria</taxon>
        <taxon>Bacillati</taxon>
        <taxon>Actinomycetota</taxon>
        <taxon>Actinomycetes</taxon>
        <taxon>Mycobacteriales</taxon>
        <taxon>Mycobacteriaceae</taxon>
        <taxon>Mycolicibacterium</taxon>
    </lineage>
</organism>
<reference evidence="2 3" key="1">
    <citation type="submission" date="2012-06" db="EMBL/GenBank/DDBJ databases">
        <title>Complete sequence of chromosome of Mycobacterium chubuense NBB4.</title>
        <authorList>
            <consortium name="US DOE Joint Genome Institute"/>
            <person name="Lucas S."/>
            <person name="Han J."/>
            <person name="Lapidus A."/>
            <person name="Cheng J.-F."/>
            <person name="Goodwin L."/>
            <person name="Pitluck S."/>
            <person name="Peters L."/>
            <person name="Mikhailova N."/>
            <person name="Teshima H."/>
            <person name="Detter J.C."/>
            <person name="Han C."/>
            <person name="Tapia R."/>
            <person name="Land M."/>
            <person name="Hauser L."/>
            <person name="Kyrpides N."/>
            <person name="Ivanova N."/>
            <person name="Pagani I."/>
            <person name="Mattes T."/>
            <person name="Holmes A."/>
            <person name="Rutledge P."/>
            <person name="Paulsen I."/>
            <person name="Coleman N."/>
            <person name="Woyke T."/>
        </authorList>
    </citation>
    <scope>NUCLEOTIDE SEQUENCE [LARGE SCALE GENOMIC DNA]</scope>
    <source>
        <strain evidence="2 3">NBB4</strain>
    </source>
</reference>
<dbReference type="EMBL" id="CP003053">
    <property type="protein sequence ID" value="AFM19822.1"/>
    <property type="molecule type" value="Genomic_DNA"/>
</dbReference>
<accession>I4BRB5</accession>
<evidence type="ECO:0000256" key="1">
    <source>
        <dbReference type="SAM" id="Phobius"/>
    </source>
</evidence>
<keyword evidence="1" id="KW-0472">Membrane</keyword>
<dbReference type="KEGG" id="mcb:Mycch_5136"/>
<name>I4BRB5_MYCCN</name>
<dbReference type="RefSeq" id="WP_014818287.1">
    <property type="nucleotide sequence ID" value="NC_018027.1"/>
</dbReference>
<gene>
    <name evidence="2" type="ordered locus">Mycch_5136</name>
</gene>
<protein>
    <recommendedName>
        <fullName evidence="4">DUF5666 domain-containing protein</fullName>
    </recommendedName>
</protein>
<dbReference type="STRING" id="710421.Mycch_5136"/>
<sequence precursor="true">MTTTHAGRHRLPGRVAPTGRGLVTVSMFAAAAAAGWALAVSGGAPHTASVQPHSAAASAPAPAVQQIQRQGQVVAVSRDSLTTASADGQVMTFRITSDTTQITGPGTVATPYAATSFAPRQNVVVVGVVRDGTPVATAIADQHVTAGRGAPMDYGLPT</sequence>
<keyword evidence="1" id="KW-0812">Transmembrane</keyword>
<evidence type="ECO:0008006" key="4">
    <source>
        <dbReference type="Google" id="ProtNLM"/>
    </source>
</evidence>